<accession>A0A449B5V6</accession>
<keyword evidence="3" id="KW-1185">Reference proteome</keyword>
<dbReference type="AlphaFoldDB" id="A0A449B5V6"/>
<proteinExistence type="predicted"/>
<sequence length="134" mass="15217">MKVSRIIKLSSATLILLFLGILFLAATIWFFGPEFKVVPNSTEQKVIVQSHSALIGSYIGYALSLNMLIIGVLLYIVIIMQISKMIYVSKQPLSNKKTWKIIYVLYLLIITFAIALIWTLVLLNKIQKQKLSNK</sequence>
<organism evidence="2 3">
    <name type="scientific">Mycoplasmopsis columboralis</name>
    <dbReference type="NCBI Taxonomy" id="171282"/>
    <lineage>
        <taxon>Bacteria</taxon>
        <taxon>Bacillati</taxon>
        <taxon>Mycoplasmatota</taxon>
        <taxon>Mycoplasmoidales</taxon>
        <taxon>Metamycoplasmataceae</taxon>
        <taxon>Mycoplasmopsis</taxon>
    </lineage>
</organism>
<keyword evidence="1" id="KW-0472">Membrane</keyword>
<keyword evidence="1" id="KW-0812">Transmembrane</keyword>
<feature type="transmembrane region" description="Helical" evidence="1">
    <location>
        <begin position="58"/>
        <end position="80"/>
    </location>
</feature>
<gene>
    <name evidence="2" type="ORF">NCTC10179_00150</name>
</gene>
<feature type="transmembrane region" description="Helical" evidence="1">
    <location>
        <begin position="12"/>
        <end position="32"/>
    </location>
</feature>
<dbReference type="KEGG" id="mcou:NCTC10179_00150"/>
<name>A0A449B5V6_9BACT</name>
<evidence type="ECO:0000313" key="2">
    <source>
        <dbReference type="EMBL" id="VEU75993.1"/>
    </source>
</evidence>
<evidence type="ECO:0000313" key="3">
    <source>
        <dbReference type="Proteomes" id="UP000289497"/>
    </source>
</evidence>
<dbReference type="Proteomes" id="UP000289497">
    <property type="component" value="Chromosome"/>
</dbReference>
<evidence type="ECO:0000256" key="1">
    <source>
        <dbReference type="SAM" id="Phobius"/>
    </source>
</evidence>
<reference evidence="2 3" key="1">
    <citation type="submission" date="2019-01" db="EMBL/GenBank/DDBJ databases">
        <authorList>
            <consortium name="Pathogen Informatics"/>
        </authorList>
    </citation>
    <scope>NUCLEOTIDE SEQUENCE [LARGE SCALE GENOMIC DNA]</scope>
    <source>
        <strain evidence="2 3">NCTC10179</strain>
    </source>
</reference>
<protein>
    <submittedName>
        <fullName evidence="2">Uncharacterized protein</fullName>
    </submittedName>
</protein>
<dbReference type="EMBL" id="LR215039">
    <property type="protein sequence ID" value="VEU75993.1"/>
    <property type="molecule type" value="Genomic_DNA"/>
</dbReference>
<keyword evidence="1" id="KW-1133">Transmembrane helix</keyword>
<dbReference type="RefSeq" id="WP_036434540.1">
    <property type="nucleotide sequence ID" value="NZ_LR215039.1"/>
</dbReference>
<feature type="transmembrane region" description="Helical" evidence="1">
    <location>
        <begin position="101"/>
        <end position="123"/>
    </location>
</feature>